<evidence type="ECO:0000313" key="2">
    <source>
        <dbReference type="Proteomes" id="UP000292627"/>
    </source>
</evidence>
<dbReference type="OrthoDB" id="10006306at2"/>
<evidence type="ECO:0000313" key="1">
    <source>
        <dbReference type="EMBL" id="TAA25414.1"/>
    </source>
</evidence>
<reference evidence="1 2" key="1">
    <citation type="submission" date="2019-02" db="EMBL/GenBank/DDBJ databases">
        <title>WGS of Pseudoxanthomonas species novum from clinical isolates.</title>
        <authorList>
            <person name="Bernier A.-M."/>
            <person name="Bernard K."/>
            <person name="Vachon A."/>
        </authorList>
    </citation>
    <scope>NUCLEOTIDE SEQUENCE [LARGE SCALE GENOMIC DNA]</scope>
    <source>
        <strain evidence="1 2">NML171200</strain>
    </source>
</reference>
<dbReference type="AlphaFoldDB" id="A0A4Q8LAN1"/>
<accession>A0A4Q8LAN1</accession>
<name>A0A4Q8LAN1_9GAMM</name>
<comment type="caution">
    <text evidence="1">The sequence shown here is derived from an EMBL/GenBank/DDBJ whole genome shotgun (WGS) entry which is preliminary data.</text>
</comment>
<dbReference type="Proteomes" id="UP000292627">
    <property type="component" value="Unassembled WGS sequence"/>
</dbReference>
<organism evidence="1 2">
    <name type="scientific">Pseudoxanthomonas winnipegensis</name>
    <dbReference type="NCBI Taxonomy" id="2480810"/>
    <lineage>
        <taxon>Bacteria</taxon>
        <taxon>Pseudomonadati</taxon>
        <taxon>Pseudomonadota</taxon>
        <taxon>Gammaproteobacteria</taxon>
        <taxon>Lysobacterales</taxon>
        <taxon>Lysobacteraceae</taxon>
        <taxon>Pseudoxanthomonas</taxon>
    </lineage>
</organism>
<dbReference type="EMBL" id="SHMC01000003">
    <property type="protein sequence ID" value="TAA25414.1"/>
    <property type="molecule type" value="Genomic_DNA"/>
</dbReference>
<proteinExistence type="predicted"/>
<gene>
    <name evidence="1" type="ORF">EA660_08110</name>
</gene>
<sequence>MTFVTDTHSSKDKRRPIEERIASLMGRSAYRDLRDGFSGGGKVSISDQDLAAALGGAGDSVGRVALLALETYFGSTLIHQQALLRAWEDRERREGDTRERIVLTRFAGALAVQQAAGGKVASAAYAEYAYLLFSRRELLEKRVREAGAWLDELRTSALRAVKVQLFRDHIDGTEKMG</sequence>
<dbReference type="RefSeq" id="WP_130551049.1">
    <property type="nucleotide sequence ID" value="NZ_SHLZ01000012.1"/>
</dbReference>
<protein>
    <submittedName>
        <fullName evidence="1">Uncharacterized protein</fullName>
    </submittedName>
</protein>